<dbReference type="Proteomes" id="UP000784294">
    <property type="component" value="Unassembled WGS sequence"/>
</dbReference>
<evidence type="ECO:0000256" key="1">
    <source>
        <dbReference type="SAM" id="MobiDB-lite"/>
    </source>
</evidence>
<reference evidence="2" key="1">
    <citation type="submission" date="2018-11" db="EMBL/GenBank/DDBJ databases">
        <authorList>
            <consortium name="Pathogen Informatics"/>
        </authorList>
    </citation>
    <scope>NUCLEOTIDE SEQUENCE</scope>
</reference>
<proteinExistence type="predicted"/>
<name>A0A448X505_9PLAT</name>
<protein>
    <submittedName>
        <fullName evidence="2">Uncharacterized protein</fullName>
    </submittedName>
</protein>
<feature type="region of interest" description="Disordered" evidence="1">
    <location>
        <begin position="23"/>
        <end position="49"/>
    </location>
</feature>
<feature type="compositionally biased region" description="Low complexity" evidence="1">
    <location>
        <begin position="30"/>
        <end position="49"/>
    </location>
</feature>
<sequence>MGISQNHEKTDRTRLAALTLNFSDSDSDLDPNLSSDQPTPHAKSSASANAIIAKKNTITEPERPACQIQ</sequence>
<feature type="non-terminal residue" evidence="2">
    <location>
        <position position="69"/>
    </location>
</feature>
<accession>A0A448X505</accession>
<evidence type="ECO:0000313" key="2">
    <source>
        <dbReference type="EMBL" id="VEL28216.1"/>
    </source>
</evidence>
<evidence type="ECO:0000313" key="3">
    <source>
        <dbReference type="Proteomes" id="UP000784294"/>
    </source>
</evidence>
<comment type="caution">
    <text evidence="2">The sequence shown here is derived from an EMBL/GenBank/DDBJ whole genome shotgun (WGS) entry which is preliminary data.</text>
</comment>
<organism evidence="2 3">
    <name type="scientific">Protopolystoma xenopodis</name>
    <dbReference type="NCBI Taxonomy" id="117903"/>
    <lineage>
        <taxon>Eukaryota</taxon>
        <taxon>Metazoa</taxon>
        <taxon>Spiralia</taxon>
        <taxon>Lophotrochozoa</taxon>
        <taxon>Platyhelminthes</taxon>
        <taxon>Monogenea</taxon>
        <taxon>Polyopisthocotylea</taxon>
        <taxon>Polystomatidea</taxon>
        <taxon>Polystomatidae</taxon>
        <taxon>Protopolystoma</taxon>
    </lineage>
</organism>
<keyword evidence="3" id="KW-1185">Reference proteome</keyword>
<dbReference type="EMBL" id="CAAALY010093218">
    <property type="protein sequence ID" value="VEL28216.1"/>
    <property type="molecule type" value="Genomic_DNA"/>
</dbReference>
<gene>
    <name evidence="2" type="ORF">PXEA_LOCUS21656</name>
</gene>
<dbReference type="AlphaFoldDB" id="A0A448X505"/>